<gene>
    <name evidence="15" type="ORF">M0R45_013999</name>
</gene>
<dbReference type="InterPro" id="IPR008271">
    <property type="entry name" value="Ser/Thr_kinase_AS"/>
</dbReference>
<keyword evidence="7" id="KW-0418">Kinase</keyword>
<dbReference type="Gene3D" id="1.10.510.10">
    <property type="entry name" value="Transferase(Phosphotransferase) domain 1"/>
    <property type="match status" value="1"/>
</dbReference>
<accession>A0AAW1XKE6</accession>
<evidence type="ECO:0000256" key="2">
    <source>
        <dbReference type="ARBA" id="ARBA00022490"/>
    </source>
</evidence>
<dbReference type="PANTHER" id="PTHR23257:SF957">
    <property type="entry name" value="F3O9.7 PROTEIN-RELATED"/>
    <property type="match status" value="1"/>
</dbReference>
<dbReference type="SMART" id="SM00220">
    <property type="entry name" value="S_TKc"/>
    <property type="match status" value="1"/>
</dbReference>
<dbReference type="InterPro" id="IPR011009">
    <property type="entry name" value="Kinase-like_dom_sf"/>
</dbReference>
<feature type="region of interest" description="Disordered" evidence="11">
    <location>
        <begin position="458"/>
        <end position="518"/>
    </location>
</feature>
<protein>
    <recommendedName>
        <fullName evidence="17">Protein kinase domain-containing protein</fullName>
    </recommendedName>
</protein>
<dbReference type="PROSITE" id="PS00107">
    <property type="entry name" value="PROTEIN_KINASE_ATP"/>
    <property type="match status" value="1"/>
</dbReference>
<keyword evidence="2" id="KW-0963">Cytoplasm</keyword>
<dbReference type="Pfam" id="PF00564">
    <property type="entry name" value="PB1"/>
    <property type="match status" value="1"/>
</dbReference>
<organism evidence="15 16">
    <name type="scientific">Rubus argutus</name>
    <name type="common">Southern blackberry</name>
    <dbReference type="NCBI Taxonomy" id="59490"/>
    <lineage>
        <taxon>Eukaryota</taxon>
        <taxon>Viridiplantae</taxon>
        <taxon>Streptophyta</taxon>
        <taxon>Embryophyta</taxon>
        <taxon>Tracheophyta</taxon>
        <taxon>Spermatophyta</taxon>
        <taxon>Magnoliopsida</taxon>
        <taxon>eudicotyledons</taxon>
        <taxon>Gunneridae</taxon>
        <taxon>Pentapetalae</taxon>
        <taxon>rosids</taxon>
        <taxon>fabids</taxon>
        <taxon>Rosales</taxon>
        <taxon>Rosaceae</taxon>
        <taxon>Rosoideae</taxon>
        <taxon>Rosoideae incertae sedis</taxon>
        <taxon>Rubus</taxon>
    </lineage>
</organism>
<dbReference type="InterPro" id="IPR017441">
    <property type="entry name" value="Protein_kinase_ATP_BS"/>
</dbReference>
<proteinExistence type="predicted"/>
<comment type="subcellular location">
    <subcellularLocation>
        <location evidence="1">Cytoplasm</location>
    </subcellularLocation>
</comment>
<dbReference type="GO" id="GO:0003723">
    <property type="term" value="F:RNA binding"/>
    <property type="evidence" value="ECO:0007669"/>
    <property type="project" value="InterPro"/>
</dbReference>
<dbReference type="CDD" id="cd13999">
    <property type="entry name" value="STKc_MAP3K-like"/>
    <property type="match status" value="1"/>
</dbReference>
<feature type="compositionally biased region" description="Basic and acidic residues" evidence="11">
    <location>
        <begin position="158"/>
        <end position="171"/>
    </location>
</feature>
<dbReference type="PRINTS" id="PR00109">
    <property type="entry name" value="TYRKINASE"/>
</dbReference>
<dbReference type="PROSITE" id="PS51499">
    <property type="entry name" value="APO"/>
    <property type="match status" value="2"/>
</dbReference>
<dbReference type="GO" id="GO:0005737">
    <property type="term" value="C:cytoplasm"/>
    <property type="evidence" value="ECO:0007669"/>
    <property type="project" value="UniProtKB-SubCell"/>
</dbReference>
<evidence type="ECO:0000256" key="5">
    <source>
        <dbReference type="ARBA" id="ARBA00022679"/>
    </source>
</evidence>
<evidence type="ECO:0000259" key="13">
    <source>
        <dbReference type="PROSITE" id="PS50011"/>
    </source>
</evidence>
<dbReference type="GO" id="GO:0004674">
    <property type="term" value="F:protein serine/threonine kinase activity"/>
    <property type="evidence" value="ECO:0007669"/>
    <property type="project" value="UniProtKB-KW"/>
</dbReference>
<evidence type="ECO:0008006" key="17">
    <source>
        <dbReference type="Google" id="ProtNLM"/>
    </source>
</evidence>
<keyword evidence="9" id="KW-0927">Auxin signaling pathway</keyword>
<feature type="domain" description="APO" evidence="14">
    <location>
        <begin position="1415"/>
        <end position="1500"/>
    </location>
</feature>
<dbReference type="GO" id="GO:0010928">
    <property type="term" value="P:regulation of auxin mediated signaling pathway"/>
    <property type="evidence" value="ECO:0007669"/>
    <property type="project" value="UniProtKB-ARBA"/>
</dbReference>
<evidence type="ECO:0000256" key="3">
    <source>
        <dbReference type="ARBA" id="ARBA00022527"/>
    </source>
</evidence>
<feature type="region of interest" description="Disordered" evidence="11">
    <location>
        <begin position="363"/>
        <end position="421"/>
    </location>
</feature>
<feature type="domain" description="APO" evidence="14">
    <location>
        <begin position="1589"/>
        <end position="1675"/>
    </location>
</feature>
<evidence type="ECO:0000256" key="12">
    <source>
        <dbReference type="SAM" id="SignalP"/>
    </source>
</evidence>
<dbReference type="SUPFAM" id="SSF54277">
    <property type="entry name" value="CAD &amp; PB1 domains"/>
    <property type="match status" value="1"/>
</dbReference>
<keyword evidence="6 10" id="KW-0547">Nucleotide-binding</keyword>
<feature type="region of interest" description="Disordered" evidence="11">
    <location>
        <begin position="789"/>
        <end position="810"/>
    </location>
</feature>
<feature type="region of interest" description="Disordered" evidence="11">
    <location>
        <begin position="1315"/>
        <end position="1340"/>
    </location>
</feature>
<dbReference type="Pfam" id="PF07714">
    <property type="entry name" value="PK_Tyr_Ser-Thr"/>
    <property type="match status" value="1"/>
</dbReference>
<reference evidence="15 16" key="1">
    <citation type="journal article" date="2023" name="G3 (Bethesda)">
        <title>A chromosome-length genome assembly and annotation of blackberry (Rubus argutus, cv. 'Hillquist').</title>
        <authorList>
            <person name="Bruna T."/>
            <person name="Aryal R."/>
            <person name="Dudchenko O."/>
            <person name="Sargent D.J."/>
            <person name="Mead D."/>
            <person name="Buti M."/>
            <person name="Cavallini A."/>
            <person name="Hytonen T."/>
            <person name="Andres J."/>
            <person name="Pham M."/>
            <person name="Weisz D."/>
            <person name="Mascagni F."/>
            <person name="Usai G."/>
            <person name="Natali L."/>
            <person name="Bassil N."/>
            <person name="Fernandez G.E."/>
            <person name="Lomsadze A."/>
            <person name="Armour M."/>
            <person name="Olukolu B."/>
            <person name="Poorten T."/>
            <person name="Britton C."/>
            <person name="Davik J."/>
            <person name="Ashrafi H."/>
            <person name="Aiden E.L."/>
            <person name="Borodovsky M."/>
            <person name="Worthington M."/>
        </authorList>
    </citation>
    <scope>NUCLEOTIDE SEQUENCE [LARGE SCALE GENOMIC DNA]</scope>
    <source>
        <strain evidence="15">PI 553951</strain>
    </source>
</reference>
<dbReference type="InterPro" id="IPR000719">
    <property type="entry name" value="Prot_kinase_dom"/>
</dbReference>
<dbReference type="PROSITE" id="PS50011">
    <property type="entry name" value="PROTEIN_KINASE_DOM"/>
    <property type="match status" value="1"/>
</dbReference>
<dbReference type="FunFam" id="3.10.20.90:FF:000058">
    <property type="entry name" value="Octicosapeptide/phox/Bem1p domain kinase superfamily protein"/>
    <property type="match status" value="1"/>
</dbReference>
<dbReference type="SUPFAM" id="SSF56112">
    <property type="entry name" value="Protein kinase-like (PK-like)"/>
    <property type="match status" value="1"/>
</dbReference>
<dbReference type="Gene3D" id="3.10.20.90">
    <property type="entry name" value="Phosphatidylinositol 3-kinase Catalytic Subunit, Chain A, domain 1"/>
    <property type="match status" value="1"/>
</dbReference>
<dbReference type="InterPro" id="IPR050167">
    <property type="entry name" value="Ser_Thr_protein_kinase"/>
</dbReference>
<evidence type="ECO:0000256" key="10">
    <source>
        <dbReference type="PROSITE-ProRule" id="PRU10141"/>
    </source>
</evidence>
<evidence type="ECO:0000313" key="15">
    <source>
        <dbReference type="EMBL" id="KAK9937190.1"/>
    </source>
</evidence>
<feature type="region of interest" description="Disordered" evidence="11">
    <location>
        <begin position="158"/>
        <end position="184"/>
    </location>
</feature>
<feature type="region of interest" description="Disordered" evidence="11">
    <location>
        <begin position="608"/>
        <end position="631"/>
    </location>
</feature>
<keyword evidence="4" id="KW-0597">Phosphoprotein</keyword>
<keyword evidence="8 10" id="KW-0067">ATP-binding</keyword>
<evidence type="ECO:0000256" key="9">
    <source>
        <dbReference type="ARBA" id="ARBA00023294"/>
    </source>
</evidence>
<feature type="compositionally biased region" description="Polar residues" evidence="11">
    <location>
        <begin position="622"/>
        <end position="631"/>
    </location>
</feature>
<dbReference type="InterPro" id="IPR023342">
    <property type="entry name" value="APO_dom"/>
</dbReference>
<feature type="domain" description="Protein kinase" evidence="13">
    <location>
        <begin position="1022"/>
        <end position="1301"/>
    </location>
</feature>
<feature type="compositionally biased region" description="Basic and acidic residues" evidence="11">
    <location>
        <begin position="610"/>
        <end position="621"/>
    </location>
</feature>
<dbReference type="GO" id="GO:0005524">
    <property type="term" value="F:ATP binding"/>
    <property type="evidence" value="ECO:0007669"/>
    <property type="project" value="UniProtKB-UniRule"/>
</dbReference>
<evidence type="ECO:0000259" key="14">
    <source>
        <dbReference type="PROSITE" id="PS51499"/>
    </source>
</evidence>
<feature type="compositionally biased region" description="Basic and acidic residues" evidence="11">
    <location>
        <begin position="562"/>
        <end position="571"/>
    </location>
</feature>
<dbReference type="CDD" id="cd06410">
    <property type="entry name" value="PB1_UP2"/>
    <property type="match status" value="1"/>
</dbReference>
<name>A0AAW1XKE6_RUBAR</name>
<evidence type="ECO:0000256" key="11">
    <source>
        <dbReference type="SAM" id="MobiDB-lite"/>
    </source>
</evidence>
<dbReference type="InterPro" id="IPR001245">
    <property type="entry name" value="Ser-Thr/Tyr_kinase_cat_dom"/>
</dbReference>
<dbReference type="InterPro" id="IPR000270">
    <property type="entry name" value="PB1_dom"/>
</dbReference>
<dbReference type="FunFam" id="1.10.510.10:FF:000142">
    <property type="entry name" value="Octicosapeptide/phox/Bem1p domain kinase superfamily protein"/>
    <property type="match status" value="1"/>
</dbReference>
<dbReference type="GO" id="GO:0009734">
    <property type="term" value="P:auxin-activated signaling pathway"/>
    <property type="evidence" value="ECO:0007669"/>
    <property type="project" value="UniProtKB-KW"/>
</dbReference>
<dbReference type="Pfam" id="PF05634">
    <property type="entry name" value="APO_RNA-bind"/>
    <property type="match status" value="2"/>
</dbReference>
<feature type="chain" id="PRO_5043374073" description="Protein kinase domain-containing protein" evidence="12">
    <location>
        <begin position="20"/>
        <end position="1697"/>
    </location>
</feature>
<evidence type="ECO:0000313" key="16">
    <source>
        <dbReference type="Proteomes" id="UP001457282"/>
    </source>
</evidence>
<keyword evidence="12" id="KW-0732">Signal</keyword>
<sequence>MLMYHIYCVLYWMFVQVKLDLMDSNLGKSAMDQPKNHEEVQYSTVETRNEGLGFANQRFFLDPSSNINTNMRPPDYNVSFGTKPVLNYSIQTGEEFSLEFMRERVIPRQHLVPHASGDPNSAPSYMGLKGILGISHTGSENGSDVSMLNSVEKGRVQEFERKGSSAHEGKSYQDSVRLPQASSRNDINRGLSGYASSAVSDSSPSKVKFLCSFGGKILPRPSDGKLRYVGGETRIVRINKDIFWQDLMQKLLTIYDLTHTIKYQLPGEDLDALVSVSCDEDLQNMMEECSVLQDGRSQRPRMFLFSILDLEESQFGMESVDGDSEIQFVVAVNGMDQGSRKNSVALASSSGNNLEELLSLNVAKESTHGVPDTTRTSTVPSAADIPSSANQSSQSVVPGSSAYESNSQPYQGQKMHSGEARQHPLSTFHPVESFPERDEQTTVPSSVPLQYDLGEMKLNRDSSAQKINEPDKIQSLEKEAPPKEARMQRDSSLQKISETDEIRNLENENTVSSRPYEGLVPNYISKGDVSSANCVAEAGSPFLATRSSKKLQEPRQNSGSSEDVHEGKRNNEDDDFHTSSGLSIPGYGGSEADSMDFSSLVQPVVPPRVYHSERIPREQPESNRLSKSGDSFGSQFMVAQAHPDHSRPIMDSVDKLHDENATLLSEQSVLPSKLLHKNPQTVEDGLSQFEKHKDFAEITNKMNSDAYDEGLERKVQKPDLRHIVANSLDVRETGRLKDNYRDPNTNDKQVAGLTQLIAGQETSLKPTDETASGPPEFEWNGIAANTDYGNNAEGHGNPLSWTENPVKGGANDEPAVVVGTPEQGDILIDINDRFPRDFLSDVFSKARIDPSGVSPLTGDGTGLSMNLENREPKPWSYFRNLAQNEFVRKDISLMDQDHLGFSSLLTVIGEGAPVDYSYPPLNPPLKSDVVAFGQTDSHISFDEDIRQNLTGPTNAMNLDSDYNHSPLEGIESEQVDGVNHRVRESEYEDDKLNIKNTGAPLLDLSLEDFDITTLQIIKNEDLEELRELGSGTFGTVYHGKWRGTDVAIKRIKKSCFTGRSSEQERLTVEFWREAEILSKLHHPNVVAFYGVVQDGPGATLATVTEFMVNGSLRHVLLSKERYLDRRKRLIIAMDAAFGMEYLHSKNIVHFDLKCDNLLVNLKDPLRPICKVGDFGLSKIKRNTLVTGGVRGTLPWMAPELLNGSSSKVSEKVDVFSFGIVLWEILTGEEPYANMHYGAIIGGIVNNTLRPLVPGFCDAEWKLLMEQCWAPDPTVRPSFTEIARRLRVMSAACQTKPQHNQFEHGKLRKGTIYSASRKPSVEPTIRKRDTSPQNVDLPPILPKQKKKPYPIPLKKIKQAAKVNKKLAEKGIEKPLDPPKNGLLDPDLIPVAHQVLHGWKTLIKGLAQLLHVIPVYGCLECSEVHVAQSGHHIQDCLGPSNATRRSFHSWMKGSINDVLVPIEAYHLYDPFGRRIKHDTRFQYDRIPAVVELCIQAGVDIPEYPSRRRTKPIRMIGKKVIDRGGFVEEPEKWHAANPSSHAIADLDTHGACERFAPPLSSDIPKIAQETLDAYETVKFGVTKLMKKCSVKACGYCPEVHVGPWGHNAKLCGEFKHQWRDGKHGWQDATVDEVFPPNYVWHVKDPKGPPMKGGSLKKFYGKAPAVVELCLQAGAHIPEKYKPMMRLDIVVPESDEAQLVA</sequence>
<dbReference type="SMART" id="SM00666">
    <property type="entry name" value="PB1"/>
    <property type="match status" value="1"/>
</dbReference>
<dbReference type="Gene3D" id="3.30.200.20">
    <property type="entry name" value="Phosphorylase Kinase, domain 1"/>
    <property type="match status" value="1"/>
</dbReference>
<dbReference type="EMBL" id="JBEDUW010000003">
    <property type="protein sequence ID" value="KAK9937190.1"/>
    <property type="molecule type" value="Genomic_DNA"/>
</dbReference>
<dbReference type="PROSITE" id="PS00108">
    <property type="entry name" value="PROTEIN_KINASE_ST"/>
    <property type="match status" value="1"/>
</dbReference>
<feature type="compositionally biased region" description="Basic and acidic residues" evidence="11">
    <location>
        <begin position="468"/>
        <end position="489"/>
    </location>
</feature>
<dbReference type="PANTHER" id="PTHR23257">
    <property type="entry name" value="SERINE-THREONINE PROTEIN KINASE"/>
    <property type="match status" value="1"/>
</dbReference>
<feature type="region of interest" description="Disordered" evidence="11">
    <location>
        <begin position="545"/>
        <end position="594"/>
    </location>
</feature>
<evidence type="ECO:0000256" key="4">
    <source>
        <dbReference type="ARBA" id="ARBA00022553"/>
    </source>
</evidence>
<evidence type="ECO:0000256" key="7">
    <source>
        <dbReference type="ARBA" id="ARBA00022777"/>
    </source>
</evidence>
<keyword evidence="16" id="KW-1185">Reference proteome</keyword>
<feature type="compositionally biased region" description="Basic and acidic residues" evidence="11">
    <location>
        <begin position="497"/>
        <end position="506"/>
    </location>
</feature>
<evidence type="ECO:0000256" key="8">
    <source>
        <dbReference type="ARBA" id="ARBA00022840"/>
    </source>
</evidence>
<keyword evidence="5" id="KW-0808">Transferase</keyword>
<evidence type="ECO:0000256" key="1">
    <source>
        <dbReference type="ARBA" id="ARBA00004496"/>
    </source>
</evidence>
<keyword evidence="3" id="KW-0723">Serine/threonine-protein kinase</keyword>
<feature type="signal peptide" evidence="12">
    <location>
        <begin position="1"/>
        <end position="19"/>
    </location>
</feature>
<feature type="compositionally biased region" description="Polar residues" evidence="11">
    <location>
        <begin position="387"/>
        <end position="411"/>
    </location>
</feature>
<dbReference type="Proteomes" id="UP001457282">
    <property type="component" value="Unassembled WGS sequence"/>
</dbReference>
<dbReference type="FunFam" id="3.30.200.20:FF:000081">
    <property type="entry name" value="Octicosapeptide/phox/Bem1p domain kinase superfamily protein"/>
    <property type="match status" value="1"/>
</dbReference>
<feature type="binding site" evidence="10">
    <location>
        <position position="1053"/>
    </location>
    <ligand>
        <name>ATP</name>
        <dbReference type="ChEBI" id="CHEBI:30616"/>
    </ligand>
</feature>
<evidence type="ECO:0000256" key="6">
    <source>
        <dbReference type="ARBA" id="ARBA00022741"/>
    </source>
</evidence>
<comment type="caution">
    <text evidence="15">The sequence shown here is derived from an EMBL/GenBank/DDBJ whole genome shotgun (WGS) entry which is preliminary data.</text>
</comment>